<dbReference type="Gene3D" id="1.10.150.240">
    <property type="entry name" value="Putative phosphatase, domain 2"/>
    <property type="match status" value="1"/>
</dbReference>
<gene>
    <name evidence="1" type="ORF">J2T10_001879</name>
</gene>
<dbReference type="Pfam" id="PF00702">
    <property type="entry name" value="Hydrolase"/>
    <property type="match status" value="1"/>
</dbReference>
<dbReference type="InterPro" id="IPR051806">
    <property type="entry name" value="HAD-like_SPP"/>
</dbReference>
<dbReference type="EC" id="3.1.3.23" evidence="1"/>
<dbReference type="SFLD" id="SFLDG01129">
    <property type="entry name" value="C1.5:_HAD__Beta-PGM__Phosphata"/>
    <property type="match status" value="1"/>
</dbReference>
<evidence type="ECO:0000313" key="1">
    <source>
        <dbReference type="EMBL" id="MDQ0102233.1"/>
    </source>
</evidence>
<keyword evidence="2" id="KW-1185">Reference proteome</keyword>
<dbReference type="SFLD" id="SFLDS00003">
    <property type="entry name" value="Haloacid_Dehalogenase"/>
    <property type="match status" value="1"/>
</dbReference>
<sequence length="227" mass="23673">MSHPAEPASPPVLNARAVLFDMDGTLVDSTAIVEQVWLEFAQRYGLDFDEILRTSHGVQAGDTVRRYAPAGSDMEALTAELGEMERSRTDGVIALPGAEALLAGLPDEAIALVTSADRILAEIRMQAAGLPMPSTTVTAESVTRGKPHPEGYLKAAALLGAEPADVVVFEDAPAGIAAARAAGMRTVVVGDAGSGLEPGMWRIPDYSAVTVTVVKDDDGGHLLTLTL</sequence>
<dbReference type="PRINTS" id="PR00413">
    <property type="entry name" value="HADHALOGNASE"/>
</dbReference>
<comment type="caution">
    <text evidence="1">The sequence shown here is derived from an EMBL/GenBank/DDBJ whole genome shotgun (WGS) entry which is preliminary data.</text>
</comment>
<name>A0ABT9TKQ1_PAENI</name>
<dbReference type="NCBIfam" id="TIGR01509">
    <property type="entry name" value="HAD-SF-IA-v3"/>
    <property type="match status" value="1"/>
</dbReference>
<dbReference type="PANTHER" id="PTHR43481:SF4">
    <property type="entry name" value="GLYCEROL-1-PHOSPHATE PHOSPHOHYDROLASE 1-RELATED"/>
    <property type="match status" value="1"/>
</dbReference>
<dbReference type="RefSeq" id="WP_064722615.1">
    <property type="nucleotide sequence ID" value="NZ_BDDW01000006.1"/>
</dbReference>
<dbReference type="InterPro" id="IPR023198">
    <property type="entry name" value="PGP-like_dom2"/>
</dbReference>
<dbReference type="SUPFAM" id="SSF56784">
    <property type="entry name" value="HAD-like"/>
    <property type="match status" value="1"/>
</dbReference>
<dbReference type="InterPro" id="IPR036412">
    <property type="entry name" value="HAD-like_sf"/>
</dbReference>
<organism evidence="1 2">
    <name type="scientific">Paenarthrobacter nicotinovorans</name>
    <name type="common">Arthrobacter nicotinovorans</name>
    <dbReference type="NCBI Taxonomy" id="29320"/>
    <lineage>
        <taxon>Bacteria</taxon>
        <taxon>Bacillati</taxon>
        <taxon>Actinomycetota</taxon>
        <taxon>Actinomycetes</taxon>
        <taxon>Micrococcales</taxon>
        <taxon>Micrococcaceae</taxon>
        <taxon>Paenarthrobacter</taxon>
    </lineage>
</organism>
<dbReference type="InterPro" id="IPR023214">
    <property type="entry name" value="HAD_sf"/>
</dbReference>
<dbReference type="Gene3D" id="3.40.50.1000">
    <property type="entry name" value="HAD superfamily/HAD-like"/>
    <property type="match status" value="1"/>
</dbReference>
<reference evidence="1 2" key="1">
    <citation type="submission" date="2023-07" db="EMBL/GenBank/DDBJ databases">
        <title>Sorghum-associated microbial communities from plants grown in Nebraska, USA.</title>
        <authorList>
            <person name="Schachtman D."/>
        </authorList>
    </citation>
    <scope>NUCLEOTIDE SEQUENCE [LARGE SCALE GENOMIC DNA]</scope>
    <source>
        <strain evidence="1 2">CC523</strain>
    </source>
</reference>
<evidence type="ECO:0000313" key="2">
    <source>
        <dbReference type="Proteomes" id="UP001244563"/>
    </source>
</evidence>
<dbReference type="GO" id="GO:0050308">
    <property type="term" value="F:sugar-phosphatase activity"/>
    <property type="evidence" value="ECO:0007669"/>
    <property type="project" value="UniProtKB-EC"/>
</dbReference>
<keyword evidence="1" id="KW-0378">Hydrolase</keyword>
<protein>
    <submittedName>
        <fullName evidence="1">Sugar-phosphatase</fullName>
        <ecNumber evidence="1">3.1.3.23</ecNumber>
    </submittedName>
</protein>
<accession>A0ABT9TKQ1</accession>
<dbReference type="EMBL" id="JAUSSW010000004">
    <property type="protein sequence ID" value="MDQ0102233.1"/>
    <property type="molecule type" value="Genomic_DNA"/>
</dbReference>
<dbReference type="Proteomes" id="UP001244563">
    <property type="component" value="Unassembled WGS sequence"/>
</dbReference>
<dbReference type="SFLD" id="SFLDG01135">
    <property type="entry name" value="C1.5.6:_HAD__Beta-PGM__Phospha"/>
    <property type="match status" value="1"/>
</dbReference>
<proteinExistence type="predicted"/>
<dbReference type="InterPro" id="IPR006439">
    <property type="entry name" value="HAD-SF_hydro_IA"/>
</dbReference>
<dbReference type="PANTHER" id="PTHR43481">
    <property type="entry name" value="FRUCTOSE-1-PHOSPHATE PHOSPHATASE"/>
    <property type="match status" value="1"/>
</dbReference>